<dbReference type="Proteomes" id="UP000253410">
    <property type="component" value="Unassembled WGS sequence"/>
</dbReference>
<proteinExistence type="predicted"/>
<gene>
    <name evidence="1" type="ORF">DF182_20310</name>
</gene>
<reference evidence="1 2" key="1">
    <citation type="submission" date="2018-05" db="EMBL/GenBank/DDBJ databases">
        <title>Chitinophaga sp. K3CV102501T nov., isolated from isolated from a monsoon evergreen broad-leaved forest soil.</title>
        <authorList>
            <person name="Lv Y."/>
        </authorList>
    </citation>
    <scope>NUCLEOTIDE SEQUENCE [LARGE SCALE GENOMIC DNA]</scope>
    <source>
        <strain evidence="1 2">GDMCC 1.1325</strain>
    </source>
</reference>
<evidence type="ECO:0000313" key="2">
    <source>
        <dbReference type="Proteomes" id="UP000253410"/>
    </source>
</evidence>
<evidence type="ECO:0000313" key="1">
    <source>
        <dbReference type="EMBL" id="RBL88896.1"/>
    </source>
</evidence>
<dbReference type="RefSeq" id="WP_113617637.1">
    <property type="nucleotide sequence ID" value="NZ_QFFJ01000002.1"/>
</dbReference>
<name>A0A365XRB3_9BACT</name>
<dbReference type="InterPro" id="IPR019613">
    <property type="entry name" value="DUF4198"/>
</dbReference>
<dbReference type="OrthoDB" id="581894at2"/>
<protein>
    <submittedName>
        <fullName evidence="1">DUF4198 domain-containing protein</fullName>
    </submittedName>
</protein>
<dbReference type="AlphaFoldDB" id="A0A365XRB3"/>
<dbReference type="EMBL" id="QFFJ01000002">
    <property type="protein sequence ID" value="RBL88896.1"/>
    <property type="molecule type" value="Genomic_DNA"/>
</dbReference>
<organism evidence="1 2">
    <name type="scientific">Chitinophaga flava</name>
    <dbReference type="NCBI Taxonomy" id="2259036"/>
    <lineage>
        <taxon>Bacteria</taxon>
        <taxon>Pseudomonadati</taxon>
        <taxon>Bacteroidota</taxon>
        <taxon>Chitinophagia</taxon>
        <taxon>Chitinophagales</taxon>
        <taxon>Chitinophagaceae</taxon>
        <taxon>Chitinophaga</taxon>
    </lineage>
</organism>
<sequence>MKKIVLAVVILGSSIIAFSHEFWLQPAKFMLKVNEPARVNIMVGENYKGERSDGRRYQVLQFKHFAAGKEEVVQQPLTGKKKSSLTMAFSTAGNHMLAFSNTGKYIGLDAKKFNEYLVEEGLNNVKEWREQHELTEKPGREFFQRCAKTLFQVGEGQDDTYARNTGMRIELIPAVNPYAIRNGDAVTFKVLFDNQPVKNALVLAWQVKNGKTTVSKIRSNEAGEVSFPLERAGRWMISSVHMVADPTGEKADWQSFWGSYTFGY</sequence>
<accession>A0A365XRB3</accession>
<dbReference type="Pfam" id="PF10670">
    <property type="entry name" value="DUF4198"/>
    <property type="match status" value="1"/>
</dbReference>
<comment type="caution">
    <text evidence="1">The sequence shown here is derived from an EMBL/GenBank/DDBJ whole genome shotgun (WGS) entry which is preliminary data.</text>
</comment>
<keyword evidence="2" id="KW-1185">Reference proteome</keyword>